<dbReference type="RefSeq" id="WP_264326964.1">
    <property type="nucleotide sequence ID" value="NZ_JADEXQ010000090.1"/>
</dbReference>
<organism evidence="2 3">
    <name type="scientific">Romeriopsis navalis LEGE 11480</name>
    <dbReference type="NCBI Taxonomy" id="2777977"/>
    <lineage>
        <taxon>Bacteria</taxon>
        <taxon>Bacillati</taxon>
        <taxon>Cyanobacteriota</taxon>
        <taxon>Cyanophyceae</taxon>
        <taxon>Leptolyngbyales</taxon>
        <taxon>Leptolyngbyaceae</taxon>
        <taxon>Romeriopsis</taxon>
        <taxon>Romeriopsis navalis</taxon>
    </lineage>
</organism>
<name>A0A928VP13_9CYAN</name>
<dbReference type="EMBL" id="JADEXQ010000090">
    <property type="protein sequence ID" value="MBE9032143.1"/>
    <property type="molecule type" value="Genomic_DNA"/>
</dbReference>
<dbReference type="AlphaFoldDB" id="A0A928VP13"/>
<reference evidence="2" key="1">
    <citation type="submission" date="2020-10" db="EMBL/GenBank/DDBJ databases">
        <authorList>
            <person name="Castelo-Branco R."/>
            <person name="Eusebio N."/>
            <person name="Adriana R."/>
            <person name="Vieira A."/>
            <person name="Brugerolle De Fraissinette N."/>
            <person name="Rezende De Castro R."/>
            <person name="Schneider M.P."/>
            <person name="Vasconcelos V."/>
            <person name="Leao P.N."/>
        </authorList>
    </citation>
    <scope>NUCLEOTIDE SEQUENCE</scope>
    <source>
        <strain evidence="2">LEGE 11480</strain>
    </source>
</reference>
<gene>
    <name evidence="2" type="ORF">IQ266_20600</name>
</gene>
<dbReference type="InterPro" id="IPR029058">
    <property type="entry name" value="AB_hydrolase_fold"/>
</dbReference>
<dbReference type="SUPFAM" id="SSF53474">
    <property type="entry name" value="alpha/beta-Hydrolases"/>
    <property type="match status" value="1"/>
</dbReference>
<sequence length="203" mass="22372">MSHHPESCTNHVANHVVLVHGMWDTDKIFSKLRPYLESNGFTVHSLNLIPADGSLPLELLADQLAQFITQTLGPDTKFDLIGFSMGGIVSRYYLQRLGGLSRIKHFVTIASPHRGTIVGWLGNTLGAKQMATGSAFLRDLNNDIDQLGPIPFTSIRTPFDLMIVPSTSSEVTTANTYVVPAPLHKLMIYDKRVFAKVIEAIQS</sequence>
<proteinExistence type="predicted"/>
<protein>
    <submittedName>
        <fullName evidence="2">Alpha/beta fold hydrolase</fullName>
    </submittedName>
</protein>
<dbReference type="PANTHER" id="PTHR37946">
    <property type="entry name" value="SLL1969 PROTEIN"/>
    <property type="match status" value="1"/>
</dbReference>
<keyword evidence="3" id="KW-1185">Reference proteome</keyword>
<evidence type="ECO:0000259" key="1">
    <source>
        <dbReference type="Pfam" id="PF00561"/>
    </source>
</evidence>
<accession>A0A928VP13</accession>
<dbReference type="GO" id="GO:0016787">
    <property type="term" value="F:hydrolase activity"/>
    <property type="evidence" value="ECO:0007669"/>
    <property type="project" value="UniProtKB-KW"/>
</dbReference>
<dbReference type="Gene3D" id="3.40.50.1820">
    <property type="entry name" value="alpha/beta hydrolase"/>
    <property type="match status" value="1"/>
</dbReference>
<dbReference type="InterPro" id="IPR000073">
    <property type="entry name" value="AB_hydrolase_1"/>
</dbReference>
<dbReference type="Proteomes" id="UP000625316">
    <property type="component" value="Unassembled WGS sequence"/>
</dbReference>
<feature type="domain" description="AB hydrolase-1" evidence="1">
    <location>
        <begin position="14"/>
        <end position="113"/>
    </location>
</feature>
<keyword evidence="2" id="KW-0378">Hydrolase</keyword>
<comment type="caution">
    <text evidence="2">The sequence shown here is derived from an EMBL/GenBank/DDBJ whole genome shotgun (WGS) entry which is preliminary data.</text>
</comment>
<dbReference type="PANTHER" id="PTHR37946:SF1">
    <property type="entry name" value="SLL1969 PROTEIN"/>
    <property type="match status" value="1"/>
</dbReference>
<dbReference type="Pfam" id="PF00561">
    <property type="entry name" value="Abhydrolase_1"/>
    <property type="match status" value="1"/>
</dbReference>
<evidence type="ECO:0000313" key="3">
    <source>
        <dbReference type="Proteomes" id="UP000625316"/>
    </source>
</evidence>
<evidence type="ECO:0000313" key="2">
    <source>
        <dbReference type="EMBL" id="MBE9032143.1"/>
    </source>
</evidence>